<keyword evidence="8" id="KW-0862">Zinc</keyword>
<dbReference type="PROSITE" id="PS50157">
    <property type="entry name" value="ZINC_FINGER_C2H2_2"/>
    <property type="match status" value="2"/>
</dbReference>
<feature type="compositionally biased region" description="Low complexity" evidence="9">
    <location>
        <begin position="121"/>
        <end position="137"/>
    </location>
</feature>
<dbReference type="Pfam" id="PF00270">
    <property type="entry name" value="DEAD"/>
    <property type="match status" value="1"/>
</dbReference>
<evidence type="ECO:0000256" key="2">
    <source>
        <dbReference type="ARBA" id="ARBA00022741"/>
    </source>
</evidence>
<evidence type="ECO:0000256" key="5">
    <source>
        <dbReference type="ARBA" id="ARBA00023235"/>
    </source>
</evidence>
<evidence type="ECO:0000259" key="10">
    <source>
        <dbReference type="PROSITE" id="PS50157"/>
    </source>
</evidence>
<keyword evidence="5" id="KW-0413">Isomerase</keyword>
<dbReference type="SMART" id="SM00487">
    <property type="entry name" value="DEXDc"/>
    <property type="match status" value="1"/>
</dbReference>
<evidence type="ECO:0000259" key="11">
    <source>
        <dbReference type="PROSITE" id="PS51192"/>
    </source>
</evidence>
<keyword evidence="2" id="KW-0547">Nucleotide-binding</keyword>
<dbReference type="PANTHER" id="PTHR13710">
    <property type="entry name" value="DNA HELICASE RECQ FAMILY MEMBER"/>
    <property type="match status" value="1"/>
</dbReference>
<dbReference type="GO" id="GO:0000724">
    <property type="term" value="P:double-strand break repair via homologous recombination"/>
    <property type="evidence" value="ECO:0007669"/>
    <property type="project" value="TreeGrafter"/>
</dbReference>
<proteinExistence type="inferred from homology"/>
<dbReference type="GO" id="GO:0043138">
    <property type="term" value="F:3'-5' DNA helicase activity"/>
    <property type="evidence" value="ECO:0007669"/>
    <property type="project" value="UniProtKB-EC"/>
</dbReference>
<feature type="domain" description="C2H2-type" evidence="10">
    <location>
        <begin position="3"/>
        <end position="26"/>
    </location>
</feature>
<dbReference type="Pfam" id="PF00271">
    <property type="entry name" value="Helicase_C"/>
    <property type="match status" value="1"/>
</dbReference>
<keyword evidence="3" id="KW-0067">ATP-binding</keyword>
<dbReference type="PROSITE" id="PS51194">
    <property type="entry name" value="HELICASE_CTER"/>
    <property type="match status" value="1"/>
</dbReference>
<feature type="domain" description="Helicase ATP-binding" evidence="11">
    <location>
        <begin position="1039"/>
        <end position="1201"/>
    </location>
</feature>
<dbReference type="CDD" id="cd18785">
    <property type="entry name" value="SF2_C"/>
    <property type="match status" value="1"/>
</dbReference>
<dbReference type="Gene3D" id="3.40.50.300">
    <property type="entry name" value="P-loop containing nucleotide triphosphate hydrolases"/>
    <property type="match status" value="2"/>
</dbReference>
<feature type="region of interest" description="Disordered" evidence="9">
    <location>
        <begin position="2099"/>
        <end position="2122"/>
    </location>
</feature>
<feature type="compositionally biased region" description="Low complexity" evidence="9">
    <location>
        <begin position="1639"/>
        <end position="1679"/>
    </location>
</feature>
<evidence type="ECO:0000256" key="6">
    <source>
        <dbReference type="ARBA" id="ARBA00034617"/>
    </source>
</evidence>
<dbReference type="PROSITE" id="PS00028">
    <property type="entry name" value="ZINC_FINGER_C2H2_1"/>
    <property type="match status" value="2"/>
</dbReference>
<feature type="region of interest" description="Disordered" evidence="9">
    <location>
        <begin position="1759"/>
        <end position="1783"/>
    </location>
</feature>
<dbReference type="GO" id="GO:0003677">
    <property type="term" value="F:DNA binding"/>
    <property type="evidence" value="ECO:0007669"/>
    <property type="project" value="UniProtKB-KW"/>
</dbReference>
<feature type="domain" description="C2H2-type" evidence="10">
    <location>
        <begin position="49"/>
        <end position="76"/>
    </location>
</feature>
<keyword evidence="8" id="KW-0863">Zinc-finger</keyword>
<keyword evidence="8" id="KW-0479">Metal-binding</keyword>
<dbReference type="PROSITE" id="PS51192">
    <property type="entry name" value="HELICASE_ATP_BIND_1"/>
    <property type="match status" value="1"/>
</dbReference>
<evidence type="ECO:0000256" key="4">
    <source>
        <dbReference type="ARBA" id="ARBA00023125"/>
    </source>
</evidence>
<dbReference type="EC" id="5.6.2.4" evidence="7"/>
<evidence type="ECO:0000256" key="7">
    <source>
        <dbReference type="ARBA" id="ARBA00034808"/>
    </source>
</evidence>
<feature type="region of interest" description="Disordered" evidence="9">
    <location>
        <begin position="1602"/>
        <end position="1706"/>
    </location>
</feature>
<protein>
    <recommendedName>
        <fullName evidence="7">DNA 3'-5' helicase</fullName>
        <ecNumber evidence="7">5.6.2.4</ecNumber>
    </recommendedName>
</protein>
<comment type="catalytic activity">
    <reaction evidence="6">
        <text>Couples ATP hydrolysis with the unwinding of duplex DNA by translocating in the 3'-5' direction.</text>
        <dbReference type="EC" id="5.6.2.4"/>
    </reaction>
</comment>
<dbReference type="EMBL" id="JAVHNS010000015">
    <property type="protein sequence ID" value="KAK6334561.1"/>
    <property type="molecule type" value="Genomic_DNA"/>
</dbReference>
<reference evidence="13 14" key="1">
    <citation type="submission" date="2019-10" db="EMBL/GenBank/DDBJ databases">
        <authorList>
            <person name="Palmer J.M."/>
        </authorList>
    </citation>
    <scope>NUCLEOTIDE SEQUENCE [LARGE SCALE GENOMIC DNA]</scope>
    <source>
        <strain evidence="13 14">TWF730</strain>
    </source>
</reference>
<evidence type="ECO:0000256" key="8">
    <source>
        <dbReference type="PROSITE-ProRule" id="PRU00042"/>
    </source>
</evidence>
<name>A0AAV9U400_9PEZI</name>
<evidence type="ECO:0000313" key="14">
    <source>
        <dbReference type="Proteomes" id="UP001373714"/>
    </source>
</evidence>
<dbReference type="InterPro" id="IPR027417">
    <property type="entry name" value="P-loop_NTPase"/>
</dbReference>
<dbReference type="Proteomes" id="UP001373714">
    <property type="component" value="Unassembled WGS sequence"/>
</dbReference>
<dbReference type="InterPro" id="IPR014001">
    <property type="entry name" value="Helicase_ATP-bd"/>
</dbReference>
<dbReference type="Gene3D" id="3.30.160.60">
    <property type="entry name" value="Classic Zinc Finger"/>
    <property type="match status" value="1"/>
</dbReference>
<gene>
    <name evidence="13" type="ORF">TWF730_003775</name>
</gene>
<feature type="compositionally biased region" description="Pro residues" evidence="9">
    <location>
        <begin position="107"/>
        <end position="120"/>
    </location>
</feature>
<dbReference type="GO" id="GO:0008270">
    <property type="term" value="F:zinc ion binding"/>
    <property type="evidence" value="ECO:0007669"/>
    <property type="project" value="UniProtKB-KW"/>
</dbReference>
<evidence type="ECO:0000256" key="1">
    <source>
        <dbReference type="ARBA" id="ARBA00005446"/>
    </source>
</evidence>
<feature type="region of interest" description="Disordered" evidence="9">
    <location>
        <begin position="98"/>
        <end position="137"/>
    </location>
</feature>
<dbReference type="GO" id="GO:0005737">
    <property type="term" value="C:cytoplasm"/>
    <property type="evidence" value="ECO:0007669"/>
    <property type="project" value="TreeGrafter"/>
</dbReference>
<evidence type="ECO:0000313" key="13">
    <source>
        <dbReference type="EMBL" id="KAK6334561.1"/>
    </source>
</evidence>
<dbReference type="InterPro" id="IPR013087">
    <property type="entry name" value="Znf_C2H2_type"/>
</dbReference>
<dbReference type="PANTHER" id="PTHR13710:SF105">
    <property type="entry name" value="ATP-DEPENDENT DNA HELICASE Q1"/>
    <property type="match status" value="1"/>
</dbReference>
<keyword evidence="14" id="KW-1185">Reference proteome</keyword>
<dbReference type="SMART" id="SM00355">
    <property type="entry name" value="ZnF_C2H2"/>
    <property type="match status" value="3"/>
</dbReference>
<dbReference type="SUPFAM" id="SSF52540">
    <property type="entry name" value="P-loop containing nucleoside triphosphate hydrolases"/>
    <property type="match status" value="1"/>
</dbReference>
<evidence type="ECO:0000256" key="9">
    <source>
        <dbReference type="SAM" id="MobiDB-lite"/>
    </source>
</evidence>
<dbReference type="InterPro" id="IPR011545">
    <property type="entry name" value="DEAD/DEAH_box_helicase_dom"/>
</dbReference>
<dbReference type="GO" id="GO:0005694">
    <property type="term" value="C:chromosome"/>
    <property type="evidence" value="ECO:0007669"/>
    <property type="project" value="TreeGrafter"/>
</dbReference>
<evidence type="ECO:0000259" key="12">
    <source>
        <dbReference type="PROSITE" id="PS51194"/>
    </source>
</evidence>
<dbReference type="GO" id="GO:0005524">
    <property type="term" value="F:ATP binding"/>
    <property type="evidence" value="ECO:0007669"/>
    <property type="project" value="UniProtKB-KW"/>
</dbReference>
<feature type="compositionally biased region" description="Polar residues" evidence="9">
    <location>
        <begin position="1767"/>
        <end position="1777"/>
    </location>
</feature>
<dbReference type="SMART" id="SM00490">
    <property type="entry name" value="HELICc"/>
    <property type="match status" value="1"/>
</dbReference>
<feature type="domain" description="Helicase C-terminal" evidence="12">
    <location>
        <begin position="1229"/>
        <end position="1375"/>
    </location>
</feature>
<sequence>MSSRCATCQEVFPDEAKLSEHRRCVHQKAVLVTFGNGEKVKLQRKDGKFECPGCQMLYDNPNNLRGHVKSHPAPPTQAPLNENGAGEAADVLSQGVLHPGSTASVAPEPPQVVPDDPPSTPRQSTLQPSQSEQQPQIQCDEQNIVGSLSELNYAVNKTINAVVCRECKVCVGVDRLVAHLKNGIHKRNDSYSRVMKSIEKTVEPLGLMTHDEIKSKERDLNNSPPGPPITDINPPIRAYKCRSCNAIRIGTSTWHYQRGCSDKTTVECQAQLLHTGVGKVYFEVLATQTPRAPRDTDLLARELELLDRMRAIDDEELSDEAMATPPWLLRTQWLQYGGSGSEVAAKYVRLTEVPTDQSPDFEILRPIIKAAETVLYGTLDLISDVDVVTLKELRSPGESTSPRLFCAKQLPATHTAYFRVLIRLLCFLVRLQWLSQKELELIGVDVPDKTDQLLKSLATCAVDPVLREELPDRIIALFVKCILVQSFGLKRFSNLGINFLCLVGYDRESRIFRPPERYTKFLAGFIFCSRLLCLRACLRYQEKVLAKDPEKGEAPFHAYFESLKPYLRDNSRSVMGEALSLLAYGKVLSLDVLALNKIHWDDTSGYSKLSYKGHVFDIYLFKKFVADEIRLLGELTGNLLLCDDKSSWPILPPTIYDIQSETALGWSYTADGRNNFSSFYSHLLRKIYAAPELRSRFFTVDGVLKFSTARDYLDLVERYLVVLAIAMHITGGQPPRGPEILGSRVCNTAKYQRTFFIWEGRTVVSAIAYNKTMAFTGSAKCIYRFFPPDVGDSFLMFDLVVKPFACYLRKKIGCAVMTPFLFHDANGRSWRSEKLSDSLADSATASFGFNLKISTYRQLVVAMTKKHLERFGVMVQRLKETAIEESSFAFQTGHGQNTRDHCYGVDAESMGPGEIVENSRIASMYWHFFIGAITDLPDWVFKPPVLQHEMIEMFRGKWNSLYGGTTQLLPPVAPYPPVLPQTAPEPAPAAPEAPLAQPPVHLSVYTQPNPYPKEILQALIALHGPEAKFKCDAQAEFARALFLKHGPLLAILPTSIGKTEAILVAMKIPGSRVTVIIEPYIATCEDVVKRANEKGIKATFYRGDSGEKHIPPKPPYLIVSTPESAVTTSFRCFIGELWSRQQLDRIVLDECHQPIVDEGFRKLNKLVYLSAIPTQLVFMTASFPPIMSGAFTEFTSIKKYITMRVPTNVKNVSYAVTVSEAFLNMTEEIIRSEVASIRSQGGKIVVFCRSKAQALHLAGLKSLNILPFYSELNDEQRGVILECFETLDECTVLAATTCWSAGYNAKNVLLGIFCGLPYSSIDFIQQAGRVARQGQKGRVVVLCSEPAMREQNHLSRQPWRTVLYQGLVDFVETSECRRLILSQLNDGEPVECRTCGGELCDNCRVTVTSKETQSRPSIPDVRRAMAQRKQQQQDILSVLMQLGRGECAACYLVGRRIIHTGECPICPQGEPFQDFSDLFPNVENFCFECSLPLKSVGCFSEDSLQLNCCNRDGPRAVCWAVWNDEDLKYRMFSYMGIWQAEMGITNIKEYMDWLISTVNDCGEGENNMWRLLCALQATDFLPLLYIENLFAFARGQAIATLDPNLPNPPGGRSHKLLPRAESPKTSRPEPPKASPAPKPSKVSSEPNPSKMSSGSNPSKMSSGSAQKQSSRSSRSKASSDLNRSKAPSSSPPAEDPLPKPKPKSRKTIESIGDTIAKAIELDVSNNSNKLALHIFKAIEKRPDADKILEAMGNLVAERNEDLDSEPPEQSQALSSDASAPPAVYLPSRDEEQATVQWVLKNEHACMACAVEVTLAKLDDTGLPTINSRPKQSSYCLKHNNLYNPYRRFRMDLKFDNRGITCYRCGGPFVYLHDDSTDRLVEILRPLAFKISLEPKVLNFLKDSDVLDADENHFTNWCGGVTGEKPNLWLALCFLVNKNALGSLEARSHRRSQQKAKSALPATVTTVATAAVAATAIPADLAYIMNSTGDENVDPATASVIKEVQQFADKLSAQPEDAIGPLITKIREHLTEDQKSVLTLISSNLLDQADPTKSQDEQLKSTLEKLAKLVSNHPNTFSVAVDYKEEIYYFFRIRNGSKPDTSTRLPEPVILPKPKSTTSDPKLDYTSDEFYEVIG</sequence>
<evidence type="ECO:0000256" key="3">
    <source>
        <dbReference type="ARBA" id="ARBA00022840"/>
    </source>
</evidence>
<feature type="region of interest" description="Disordered" evidence="9">
    <location>
        <begin position="62"/>
        <end position="83"/>
    </location>
</feature>
<dbReference type="GO" id="GO:0009378">
    <property type="term" value="F:four-way junction helicase activity"/>
    <property type="evidence" value="ECO:0007669"/>
    <property type="project" value="TreeGrafter"/>
</dbReference>
<keyword evidence="4" id="KW-0238">DNA-binding</keyword>
<organism evidence="13 14">
    <name type="scientific">Orbilia blumenaviensis</name>
    <dbReference type="NCBI Taxonomy" id="1796055"/>
    <lineage>
        <taxon>Eukaryota</taxon>
        <taxon>Fungi</taxon>
        <taxon>Dikarya</taxon>
        <taxon>Ascomycota</taxon>
        <taxon>Pezizomycotina</taxon>
        <taxon>Orbiliomycetes</taxon>
        <taxon>Orbiliales</taxon>
        <taxon>Orbiliaceae</taxon>
        <taxon>Orbilia</taxon>
    </lineage>
</organism>
<dbReference type="InterPro" id="IPR001650">
    <property type="entry name" value="Helicase_C-like"/>
</dbReference>
<feature type="compositionally biased region" description="Basic and acidic residues" evidence="9">
    <location>
        <begin position="1621"/>
        <end position="1630"/>
    </location>
</feature>
<accession>A0AAV9U400</accession>
<comment type="similarity">
    <text evidence="1">Belongs to the helicase family. RecQ subfamily.</text>
</comment>
<comment type="caution">
    <text evidence="13">The sequence shown here is derived from an EMBL/GenBank/DDBJ whole genome shotgun (WGS) entry which is preliminary data.</text>
</comment>